<evidence type="ECO:0000259" key="4">
    <source>
        <dbReference type="PROSITE" id="PS50206"/>
    </source>
</evidence>
<dbReference type="InterPro" id="IPR045078">
    <property type="entry name" value="TST/MPST-like"/>
</dbReference>
<dbReference type="AlphaFoldDB" id="A0A7Y9DVH0"/>
<dbReference type="SUPFAM" id="SSF52821">
    <property type="entry name" value="Rhodanese/Cell cycle control phosphatase"/>
    <property type="match status" value="2"/>
</dbReference>
<comment type="caution">
    <text evidence="5">The sequence shown here is derived from an EMBL/GenBank/DDBJ whole genome shotgun (WGS) entry which is preliminary data.</text>
</comment>
<dbReference type="EC" id="2.8.1.2" evidence="5"/>
<dbReference type="Proteomes" id="UP000535890">
    <property type="component" value="Unassembled WGS sequence"/>
</dbReference>
<keyword evidence="2" id="KW-0677">Repeat</keyword>
<feature type="region of interest" description="Disordered" evidence="3">
    <location>
        <begin position="38"/>
        <end position="94"/>
    </location>
</feature>
<dbReference type="Pfam" id="PF00581">
    <property type="entry name" value="Rhodanese"/>
    <property type="match status" value="2"/>
</dbReference>
<dbReference type="PROSITE" id="PS00380">
    <property type="entry name" value="RHODANESE_1"/>
    <property type="match status" value="1"/>
</dbReference>
<dbReference type="SMART" id="SM00450">
    <property type="entry name" value="RHOD"/>
    <property type="match status" value="2"/>
</dbReference>
<gene>
    <name evidence="5" type="ORF">BJ983_002369</name>
</gene>
<protein>
    <submittedName>
        <fullName evidence="5">Thiosulfate/3-mercaptopyruvate sulfurtransferase</fullName>
        <ecNumber evidence="5">2.8.1.1</ecNumber>
        <ecNumber evidence="5">2.8.1.2</ecNumber>
    </submittedName>
</protein>
<evidence type="ECO:0000256" key="2">
    <source>
        <dbReference type="ARBA" id="ARBA00022737"/>
    </source>
</evidence>
<feature type="domain" description="Rhodanese" evidence="4">
    <location>
        <begin position="25"/>
        <end position="158"/>
    </location>
</feature>
<dbReference type="PANTHER" id="PTHR11364">
    <property type="entry name" value="THIOSULFATE SULFERTANSFERASE"/>
    <property type="match status" value="1"/>
</dbReference>
<dbReference type="RefSeq" id="WP_343054046.1">
    <property type="nucleotide sequence ID" value="NZ_BAABHP010000007.1"/>
</dbReference>
<dbReference type="InterPro" id="IPR001307">
    <property type="entry name" value="Thiosulphate_STrfase_CS"/>
</dbReference>
<dbReference type="PANTHER" id="PTHR11364:SF27">
    <property type="entry name" value="SULFURTRANSFERASE"/>
    <property type="match status" value="1"/>
</dbReference>
<evidence type="ECO:0000256" key="1">
    <source>
        <dbReference type="ARBA" id="ARBA00022679"/>
    </source>
</evidence>
<dbReference type="EMBL" id="JACCBN010000001">
    <property type="protein sequence ID" value="NYD36267.1"/>
    <property type="molecule type" value="Genomic_DNA"/>
</dbReference>
<keyword evidence="6" id="KW-1185">Reference proteome</keyword>
<dbReference type="InterPro" id="IPR036873">
    <property type="entry name" value="Rhodanese-like_dom_sf"/>
</dbReference>
<proteinExistence type="predicted"/>
<keyword evidence="5" id="KW-0670">Pyruvate</keyword>
<accession>A0A7Y9DVH0</accession>
<evidence type="ECO:0000313" key="6">
    <source>
        <dbReference type="Proteomes" id="UP000535890"/>
    </source>
</evidence>
<evidence type="ECO:0000313" key="5">
    <source>
        <dbReference type="EMBL" id="NYD36267.1"/>
    </source>
</evidence>
<keyword evidence="1 5" id="KW-0808">Transferase</keyword>
<dbReference type="Gene3D" id="3.40.250.10">
    <property type="entry name" value="Rhodanese-like domain"/>
    <property type="match status" value="2"/>
</dbReference>
<dbReference type="CDD" id="cd01448">
    <property type="entry name" value="TST_Repeat_1"/>
    <property type="match status" value="1"/>
</dbReference>
<dbReference type="PROSITE" id="PS50206">
    <property type="entry name" value="RHODANESE_3"/>
    <property type="match status" value="2"/>
</dbReference>
<sequence length="304" mass="30867">MPNSQGPLVAAADLVAELAGGPAGVDGRPVVLDVRWRLTPPPKKRTRRRPDPVGEPDFDAGHVPGAVFVDVDSELAGPPGPAGRHPLPDPDDLQTTLRRAGIVPSSSVVVYDAVGAGDGMAAARAWWVLRWAGLRPGRVRVLDGGFGAWTAAGGESSTVSGGARTQGDVDVAGGAMPVLTADSAAATAQGGTLLDARAAERYRGETEPIDPVAGHIPGAVNVPVGQLLAADGRWRPAAELAALLEPVVGTTAGAYCGSGVSAAMLVLAAEIAGVRPPEDPVALYVGSWSNWVAGKRPVETGTPH</sequence>
<dbReference type="EC" id="2.8.1.1" evidence="5"/>
<organism evidence="5 6">
    <name type="scientific">Actinomycetospora corticicola</name>
    <dbReference type="NCBI Taxonomy" id="663602"/>
    <lineage>
        <taxon>Bacteria</taxon>
        <taxon>Bacillati</taxon>
        <taxon>Actinomycetota</taxon>
        <taxon>Actinomycetes</taxon>
        <taxon>Pseudonocardiales</taxon>
        <taxon>Pseudonocardiaceae</taxon>
        <taxon>Actinomycetospora</taxon>
    </lineage>
</organism>
<dbReference type="GO" id="GO:0016784">
    <property type="term" value="F:3-mercaptopyruvate sulfurtransferase activity"/>
    <property type="evidence" value="ECO:0007669"/>
    <property type="project" value="UniProtKB-EC"/>
</dbReference>
<feature type="domain" description="Rhodanese" evidence="4">
    <location>
        <begin position="187"/>
        <end position="300"/>
    </location>
</feature>
<name>A0A7Y9DVH0_9PSEU</name>
<dbReference type="InterPro" id="IPR001763">
    <property type="entry name" value="Rhodanese-like_dom"/>
</dbReference>
<evidence type="ECO:0000256" key="3">
    <source>
        <dbReference type="SAM" id="MobiDB-lite"/>
    </source>
</evidence>
<dbReference type="GO" id="GO:0004792">
    <property type="term" value="F:thiosulfate-cyanide sulfurtransferase activity"/>
    <property type="evidence" value="ECO:0007669"/>
    <property type="project" value="UniProtKB-EC"/>
</dbReference>
<dbReference type="CDD" id="cd01449">
    <property type="entry name" value="TST_Repeat_2"/>
    <property type="match status" value="1"/>
</dbReference>
<reference evidence="5 6" key="1">
    <citation type="submission" date="2020-07" db="EMBL/GenBank/DDBJ databases">
        <title>Sequencing the genomes of 1000 actinobacteria strains.</title>
        <authorList>
            <person name="Klenk H.-P."/>
        </authorList>
    </citation>
    <scope>NUCLEOTIDE SEQUENCE [LARGE SCALE GENOMIC DNA]</scope>
    <source>
        <strain evidence="5 6">DSM 45772</strain>
    </source>
</reference>